<evidence type="ECO:0000313" key="2">
    <source>
        <dbReference type="EMBL" id="KAJ1349518.1"/>
    </source>
</evidence>
<feature type="compositionally biased region" description="Polar residues" evidence="1">
    <location>
        <begin position="134"/>
        <end position="143"/>
    </location>
</feature>
<evidence type="ECO:0000256" key="1">
    <source>
        <dbReference type="SAM" id="MobiDB-lite"/>
    </source>
</evidence>
<keyword evidence="3" id="KW-1185">Reference proteome</keyword>
<dbReference type="AlphaFoldDB" id="A0AAD5M418"/>
<protein>
    <submittedName>
        <fullName evidence="2">Uncharacterized protein</fullName>
    </submittedName>
</protein>
<gene>
    <name evidence="2" type="ORF">KIN20_005100</name>
</gene>
<feature type="compositionally biased region" description="Basic and acidic residues" evidence="1">
    <location>
        <begin position="367"/>
        <end position="376"/>
    </location>
</feature>
<proteinExistence type="predicted"/>
<feature type="compositionally biased region" description="Basic residues" evidence="1">
    <location>
        <begin position="377"/>
        <end position="389"/>
    </location>
</feature>
<reference evidence="2" key="1">
    <citation type="submission" date="2021-06" db="EMBL/GenBank/DDBJ databases">
        <title>Parelaphostrongylus tenuis whole genome reference sequence.</title>
        <authorList>
            <person name="Garwood T.J."/>
            <person name="Larsen P.A."/>
            <person name="Fountain-Jones N.M."/>
            <person name="Garbe J.R."/>
            <person name="Macchietto M.G."/>
            <person name="Kania S.A."/>
            <person name="Gerhold R.W."/>
            <person name="Richards J.E."/>
            <person name="Wolf T.M."/>
        </authorList>
    </citation>
    <scope>NUCLEOTIDE SEQUENCE</scope>
    <source>
        <strain evidence="2">MNPRO001-30</strain>
        <tissue evidence="2">Meninges</tissue>
    </source>
</reference>
<feature type="region of interest" description="Disordered" evidence="1">
    <location>
        <begin position="130"/>
        <end position="151"/>
    </location>
</feature>
<dbReference type="Proteomes" id="UP001196413">
    <property type="component" value="Unassembled WGS sequence"/>
</dbReference>
<name>A0AAD5M418_PARTN</name>
<feature type="region of interest" description="Disordered" evidence="1">
    <location>
        <begin position="314"/>
        <end position="403"/>
    </location>
</feature>
<comment type="caution">
    <text evidence="2">The sequence shown here is derived from an EMBL/GenBank/DDBJ whole genome shotgun (WGS) entry which is preliminary data.</text>
</comment>
<evidence type="ECO:0000313" key="3">
    <source>
        <dbReference type="Proteomes" id="UP001196413"/>
    </source>
</evidence>
<dbReference type="EMBL" id="JAHQIW010000679">
    <property type="protein sequence ID" value="KAJ1349518.1"/>
    <property type="molecule type" value="Genomic_DNA"/>
</dbReference>
<sequence length="525" mass="60476">MIVLRPLSVQENLLRDRFLHRCLLRAVQVMFTQLQEVCLMLLDYRIGPLTLSNIASRREVEVTRRKTVVDKIVKGKEANAFKFFVSGFESQTPTQLAVAARRLKSTAEDKMPRHMVTRVYGEEETRIVKRRSEQPQLAQPNKNLNEEYDDSTDLSDVEVKEKVDSVAVKWNQVKVEVSTEMAKNAVQVENAVRHIEDLDGYLCADEQEPSCSSHVETCARIRPLNVRYTRSCRTRYCFQLRSQNCRLSETPYSSSGSCLLDLSRVNCPPLRYMEAFARLISMGPAFSIRSRVDVPVWLNKGLISEERRRCTTIQFDDGDDGDRGQTIPKSKRMRLTDRTPPSSTGSSSLEESEEERKDKSFTICGYNEKRRHEIGRARNKKKQRRRSKRTLGGESDSDSEESVDSYFRVKLEMPKFSDIEVPTWRKLSQEQIAELTEHRIPSGCCIATRLETQIARRHLRLAKEERLYFEGKRHEMPRVDSDAASEAEGVDLSPLLSCSLTEHERAQFDRSGHFQGGRESLQRPR</sequence>
<accession>A0AAD5M418</accession>
<organism evidence="2 3">
    <name type="scientific">Parelaphostrongylus tenuis</name>
    <name type="common">Meningeal worm</name>
    <dbReference type="NCBI Taxonomy" id="148309"/>
    <lineage>
        <taxon>Eukaryota</taxon>
        <taxon>Metazoa</taxon>
        <taxon>Ecdysozoa</taxon>
        <taxon>Nematoda</taxon>
        <taxon>Chromadorea</taxon>
        <taxon>Rhabditida</taxon>
        <taxon>Rhabditina</taxon>
        <taxon>Rhabditomorpha</taxon>
        <taxon>Strongyloidea</taxon>
        <taxon>Metastrongylidae</taxon>
        <taxon>Parelaphostrongylus</taxon>
    </lineage>
</organism>